<dbReference type="AlphaFoldDB" id="A0A7V3ZXB8"/>
<keyword evidence="1" id="KW-0677">Repeat</keyword>
<reference evidence="3" key="1">
    <citation type="journal article" date="2020" name="mSystems">
        <title>Genome- and Community-Level Interaction Insights into Carbon Utilization and Element Cycling Functions of Hydrothermarchaeota in Hydrothermal Sediment.</title>
        <authorList>
            <person name="Zhou Z."/>
            <person name="Liu Y."/>
            <person name="Xu W."/>
            <person name="Pan J."/>
            <person name="Luo Z.H."/>
            <person name="Li M."/>
        </authorList>
    </citation>
    <scope>NUCLEOTIDE SEQUENCE [LARGE SCALE GENOMIC DNA]</scope>
    <source>
        <strain evidence="3">SpSt-69</strain>
    </source>
</reference>
<accession>A0A7V3ZXB8</accession>
<dbReference type="SMART" id="SM00028">
    <property type="entry name" value="TPR"/>
    <property type="match status" value="2"/>
</dbReference>
<comment type="caution">
    <text evidence="3">The sequence shown here is derived from an EMBL/GenBank/DDBJ whole genome shotgun (WGS) entry which is preliminary data.</text>
</comment>
<organism evidence="3">
    <name type="scientific">candidate division WOR-3 bacterium</name>
    <dbReference type="NCBI Taxonomy" id="2052148"/>
    <lineage>
        <taxon>Bacteria</taxon>
        <taxon>Bacteria division WOR-3</taxon>
    </lineage>
</organism>
<gene>
    <name evidence="3" type="ORF">ENU66_03280</name>
</gene>
<sequence>MKEFRDELNCKPQDPRFHSSLGKIHLNLKKFDVVVCVSHQGVCVFPFNIRCRFGEVLFKAVEYKESEKEYREVIKRNQKYFGAYIGLAELLNCWKRYRKIPFVYQKVLAISSKRELTNIEFGIFSCELAYYERVENEFKQTIKIKPQDEKNHYWLGTLFLNTNRVSFREGSKTIAEARKKAIELNPAFVDPYLAFACGYNFMSENERKIKFVENTIKIEPNNARACCGLGNIYLEKGVYCDAKKNIWKVLMINPNFYNTAEKQKATIYLRELQEEVLMSATHFGISELKEEGLRKIINLGPDNVETYYLFSEVIIFLGSSDNRERGKKLENTKRGAILNPDCFEAYFALGSLCFKKGRYKCIEEESGKVVSIEPNYMDKNLVSATLFLRFYLSHKKLVELAITDVGLYLAYVYVSLNLSKFNEILEVFKKVLKFSK</sequence>
<dbReference type="PANTHER" id="PTHR44943:SF4">
    <property type="entry name" value="TPR REPEAT-CONTAINING PROTEIN MJ0798"/>
    <property type="match status" value="1"/>
</dbReference>
<keyword evidence="2" id="KW-0802">TPR repeat</keyword>
<dbReference type="Gene3D" id="1.25.40.10">
    <property type="entry name" value="Tetratricopeptide repeat domain"/>
    <property type="match status" value="3"/>
</dbReference>
<dbReference type="InterPro" id="IPR019734">
    <property type="entry name" value="TPR_rpt"/>
</dbReference>
<name>A0A7V3ZXB8_UNCW3</name>
<evidence type="ECO:0000256" key="2">
    <source>
        <dbReference type="ARBA" id="ARBA00022803"/>
    </source>
</evidence>
<protein>
    <recommendedName>
        <fullName evidence="4">Tetratricopeptide repeat protein</fullName>
    </recommendedName>
</protein>
<evidence type="ECO:0000313" key="3">
    <source>
        <dbReference type="EMBL" id="HGL17342.1"/>
    </source>
</evidence>
<dbReference type="EMBL" id="DTDJ01000025">
    <property type="protein sequence ID" value="HGL17342.1"/>
    <property type="molecule type" value="Genomic_DNA"/>
</dbReference>
<dbReference type="SUPFAM" id="SSF48452">
    <property type="entry name" value="TPR-like"/>
    <property type="match status" value="2"/>
</dbReference>
<dbReference type="InterPro" id="IPR011990">
    <property type="entry name" value="TPR-like_helical_dom_sf"/>
</dbReference>
<evidence type="ECO:0000256" key="1">
    <source>
        <dbReference type="ARBA" id="ARBA00022737"/>
    </source>
</evidence>
<proteinExistence type="predicted"/>
<evidence type="ECO:0008006" key="4">
    <source>
        <dbReference type="Google" id="ProtNLM"/>
    </source>
</evidence>
<dbReference type="PANTHER" id="PTHR44943">
    <property type="entry name" value="CELLULOSE SYNTHASE OPERON PROTEIN C"/>
    <property type="match status" value="1"/>
</dbReference>
<dbReference type="InterPro" id="IPR051685">
    <property type="entry name" value="Ycf3/AcsC/BcsC/TPR_MFPF"/>
</dbReference>